<feature type="modified residue" description="4-aspartylphosphate" evidence="4">
    <location>
        <position position="437"/>
    </location>
</feature>
<name>A0A2S1LBN5_9FLAO</name>
<dbReference type="OrthoDB" id="1046984at2"/>
<accession>A0A2S1LBN5</accession>
<dbReference type="RefSeq" id="WP_108740068.1">
    <property type="nucleotide sequence ID" value="NZ_CP020918.1"/>
</dbReference>
<feature type="domain" description="Histidine kinase" evidence="5">
    <location>
        <begin position="143"/>
        <end position="362"/>
    </location>
</feature>
<evidence type="ECO:0000256" key="4">
    <source>
        <dbReference type="PROSITE-ProRule" id="PRU00169"/>
    </source>
</evidence>
<dbReference type="Proteomes" id="UP000244527">
    <property type="component" value="Chromosome"/>
</dbReference>
<dbReference type="EMBL" id="CP020918">
    <property type="protein sequence ID" value="AWG21117.1"/>
    <property type="molecule type" value="Genomic_DNA"/>
</dbReference>
<dbReference type="PROSITE" id="PS50109">
    <property type="entry name" value="HIS_KIN"/>
    <property type="match status" value="1"/>
</dbReference>
<keyword evidence="3 4" id="KW-0597">Phosphoprotein</keyword>
<protein>
    <recommendedName>
        <fullName evidence="2">histidine kinase</fullName>
        <ecNumber evidence="2">2.7.13.3</ecNumber>
    </recommendedName>
</protein>
<dbReference type="Pfam" id="PF00512">
    <property type="entry name" value="HisKA"/>
    <property type="match status" value="1"/>
</dbReference>
<gene>
    <name evidence="7" type="ORF">FFWV33_05995</name>
</gene>
<dbReference type="CDD" id="cd17546">
    <property type="entry name" value="REC_hyHK_CKI1_RcsC-like"/>
    <property type="match status" value="1"/>
</dbReference>
<dbReference type="InterPro" id="IPR003661">
    <property type="entry name" value="HisK_dim/P_dom"/>
</dbReference>
<dbReference type="EC" id="2.7.13.3" evidence="2"/>
<dbReference type="InterPro" id="IPR036097">
    <property type="entry name" value="HisK_dim/P_sf"/>
</dbReference>
<sequence>MNESNAIYNYFLNRIQTIELTKKGTVVASNNLFFKINKGQAVNEIHPFFEIVNDIIASDNEEIVFDTIQLDFSDQVIISDIVIYTGNKKVNPVILIYDNTKSYDIVQETTQQKNEVFIADFFKTQKLLKSQEEKELKNEFLAGITDSLKTPISSISGLLELFEKSNLNFDQKGLLKVIRTSMSHLNRLTNDVLDLTKSEMGNLNIELSSFDFDDLIEDIEKLFSNKFLLKGIAFKVIKSDRIPRFLIGDRARVLQIMEYLLENAYKYTNEGEVIFEVKIDNSGNPKKIGLLFVVSDTGVGFDDTIKEQLFKGFKRINEQDKDRIGMGLAVVGNLIQLLNGSVKVESKPNIGSTFSVFMQFNIDLNLDTKATTSNLPFKKREIRKKLSILLVDDNEINQLVLMKLLINHQGFFIDIATNAEQAMNMVLKDSYNLVFVDLNLSANNGFKTIELIRANEEPKIKKLPIVAFTSYEGEMEVKKCKLLKVNEYMVKPYTNQELFEVIYSVLDIK</sequence>
<dbReference type="PANTHER" id="PTHR45339">
    <property type="entry name" value="HYBRID SIGNAL TRANSDUCTION HISTIDINE KINASE J"/>
    <property type="match status" value="1"/>
</dbReference>
<proteinExistence type="predicted"/>
<dbReference type="SMART" id="SM00388">
    <property type="entry name" value="HisKA"/>
    <property type="match status" value="1"/>
</dbReference>
<dbReference type="InterPro" id="IPR003594">
    <property type="entry name" value="HATPase_dom"/>
</dbReference>
<dbReference type="PANTHER" id="PTHR45339:SF3">
    <property type="entry name" value="HISTIDINE KINASE"/>
    <property type="match status" value="1"/>
</dbReference>
<dbReference type="SUPFAM" id="SSF55874">
    <property type="entry name" value="ATPase domain of HSP90 chaperone/DNA topoisomerase II/histidine kinase"/>
    <property type="match status" value="1"/>
</dbReference>
<dbReference type="InterPro" id="IPR011006">
    <property type="entry name" value="CheY-like_superfamily"/>
</dbReference>
<evidence type="ECO:0000313" key="7">
    <source>
        <dbReference type="EMBL" id="AWG21117.1"/>
    </source>
</evidence>
<evidence type="ECO:0000256" key="3">
    <source>
        <dbReference type="ARBA" id="ARBA00022553"/>
    </source>
</evidence>
<dbReference type="SMART" id="SM00387">
    <property type="entry name" value="HATPase_c"/>
    <property type="match status" value="1"/>
</dbReference>
<dbReference type="Pfam" id="PF02518">
    <property type="entry name" value="HATPase_c"/>
    <property type="match status" value="1"/>
</dbReference>
<keyword evidence="8" id="KW-1185">Reference proteome</keyword>
<dbReference type="SUPFAM" id="SSF47384">
    <property type="entry name" value="Homodimeric domain of signal transducing histidine kinase"/>
    <property type="match status" value="1"/>
</dbReference>
<evidence type="ECO:0000313" key="8">
    <source>
        <dbReference type="Proteomes" id="UP000244527"/>
    </source>
</evidence>
<dbReference type="GO" id="GO:0000155">
    <property type="term" value="F:phosphorelay sensor kinase activity"/>
    <property type="evidence" value="ECO:0007669"/>
    <property type="project" value="InterPro"/>
</dbReference>
<dbReference type="SMART" id="SM00448">
    <property type="entry name" value="REC"/>
    <property type="match status" value="1"/>
</dbReference>
<evidence type="ECO:0000259" key="5">
    <source>
        <dbReference type="PROSITE" id="PS50109"/>
    </source>
</evidence>
<dbReference type="InterPro" id="IPR005467">
    <property type="entry name" value="His_kinase_dom"/>
</dbReference>
<dbReference type="Gene3D" id="3.30.565.10">
    <property type="entry name" value="Histidine kinase-like ATPase, C-terminal domain"/>
    <property type="match status" value="1"/>
</dbReference>
<dbReference type="Pfam" id="PF00072">
    <property type="entry name" value="Response_reg"/>
    <property type="match status" value="1"/>
</dbReference>
<dbReference type="PRINTS" id="PR00344">
    <property type="entry name" value="BCTRLSENSOR"/>
</dbReference>
<organism evidence="7 8">
    <name type="scientific">Flavobacterium faecale</name>
    <dbReference type="NCBI Taxonomy" id="1355330"/>
    <lineage>
        <taxon>Bacteria</taxon>
        <taxon>Pseudomonadati</taxon>
        <taxon>Bacteroidota</taxon>
        <taxon>Flavobacteriia</taxon>
        <taxon>Flavobacteriales</taxon>
        <taxon>Flavobacteriaceae</taxon>
        <taxon>Flavobacterium</taxon>
    </lineage>
</organism>
<feature type="domain" description="Response regulatory" evidence="6">
    <location>
        <begin position="387"/>
        <end position="506"/>
    </location>
</feature>
<evidence type="ECO:0000256" key="2">
    <source>
        <dbReference type="ARBA" id="ARBA00012438"/>
    </source>
</evidence>
<dbReference type="AlphaFoldDB" id="A0A2S1LBN5"/>
<dbReference type="KEGG" id="ffa:FFWV33_05995"/>
<reference evidence="7 8" key="1">
    <citation type="submission" date="2017-04" db="EMBL/GenBank/DDBJ databases">
        <title>Compelte genome sequence of WV33.</title>
        <authorList>
            <person name="Lee P.C."/>
        </authorList>
    </citation>
    <scope>NUCLEOTIDE SEQUENCE [LARGE SCALE GENOMIC DNA]</scope>
    <source>
        <strain evidence="7 8">WV33</strain>
    </source>
</reference>
<dbReference type="InterPro" id="IPR036890">
    <property type="entry name" value="HATPase_C_sf"/>
</dbReference>
<comment type="catalytic activity">
    <reaction evidence="1">
        <text>ATP + protein L-histidine = ADP + protein N-phospho-L-histidine.</text>
        <dbReference type="EC" id="2.7.13.3"/>
    </reaction>
</comment>
<evidence type="ECO:0000256" key="1">
    <source>
        <dbReference type="ARBA" id="ARBA00000085"/>
    </source>
</evidence>
<dbReference type="Gene3D" id="3.40.50.2300">
    <property type="match status" value="1"/>
</dbReference>
<dbReference type="InterPro" id="IPR004358">
    <property type="entry name" value="Sig_transdc_His_kin-like_C"/>
</dbReference>
<dbReference type="InterPro" id="IPR001789">
    <property type="entry name" value="Sig_transdc_resp-reg_receiver"/>
</dbReference>
<dbReference type="CDD" id="cd00082">
    <property type="entry name" value="HisKA"/>
    <property type="match status" value="1"/>
</dbReference>
<dbReference type="SUPFAM" id="SSF52172">
    <property type="entry name" value="CheY-like"/>
    <property type="match status" value="1"/>
</dbReference>
<dbReference type="Gene3D" id="1.10.287.130">
    <property type="match status" value="1"/>
</dbReference>
<dbReference type="PROSITE" id="PS50110">
    <property type="entry name" value="RESPONSE_REGULATORY"/>
    <property type="match status" value="1"/>
</dbReference>
<evidence type="ECO:0000259" key="6">
    <source>
        <dbReference type="PROSITE" id="PS50110"/>
    </source>
</evidence>